<dbReference type="PROSITE" id="PS50885">
    <property type="entry name" value="HAMP"/>
    <property type="match status" value="1"/>
</dbReference>
<evidence type="ECO:0000259" key="12">
    <source>
        <dbReference type="PROSITE" id="PS50885"/>
    </source>
</evidence>
<keyword evidence="5" id="KW-0808">Transferase</keyword>
<evidence type="ECO:0000256" key="2">
    <source>
        <dbReference type="ARBA" id="ARBA00004370"/>
    </source>
</evidence>
<dbReference type="Gene3D" id="1.10.287.130">
    <property type="match status" value="1"/>
</dbReference>
<evidence type="ECO:0000256" key="1">
    <source>
        <dbReference type="ARBA" id="ARBA00000085"/>
    </source>
</evidence>
<dbReference type="PRINTS" id="PR00344">
    <property type="entry name" value="BCTRLSENSOR"/>
</dbReference>
<dbReference type="Gene3D" id="6.10.340.10">
    <property type="match status" value="1"/>
</dbReference>
<evidence type="ECO:0000256" key="9">
    <source>
        <dbReference type="ARBA" id="ARBA00023012"/>
    </source>
</evidence>
<protein>
    <recommendedName>
        <fullName evidence="3">histidine kinase</fullName>
        <ecNumber evidence="3">2.7.13.3</ecNumber>
    </recommendedName>
</protein>
<evidence type="ECO:0000313" key="13">
    <source>
        <dbReference type="EMBL" id="RTG98858.1"/>
    </source>
</evidence>
<dbReference type="InterPro" id="IPR003661">
    <property type="entry name" value="HisK_dim/P_dom"/>
</dbReference>
<feature type="domain" description="HAMP" evidence="12">
    <location>
        <begin position="172"/>
        <end position="224"/>
    </location>
</feature>
<feature type="domain" description="Histidine kinase" evidence="11">
    <location>
        <begin position="232"/>
        <end position="425"/>
    </location>
</feature>
<dbReference type="SUPFAM" id="SSF55874">
    <property type="entry name" value="ATPase domain of HSP90 chaperone/DNA topoisomerase II/histidine kinase"/>
    <property type="match status" value="1"/>
</dbReference>
<name>A0A430QV67_THESC</name>
<evidence type="ECO:0000256" key="6">
    <source>
        <dbReference type="ARBA" id="ARBA00022692"/>
    </source>
</evidence>
<dbReference type="SUPFAM" id="SSF47384">
    <property type="entry name" value="Homodimeric domain of signal transducing histidine kinase"/>
    <property type="match status" value="1"/>
</dbReference>
<evidence type="ECO:0000256" key="8">
    <source>
        <dbReference type="ARBA" id="ARBA00022989"/>
    </source>
</evidence>
<dbReference type="InterPro" id="IPR003594">
    <property type="entry name" value="HATPase_dom"/>
</dbReference>
<dbReference type="RefSeq" id="WP_126188122.1">
    <property type="nucleotide sequence ID" value="NZ_PELM01000489.1"/>
</dbReference>
<dbReference type="Proteomes" id="UP000288082">
    <property type="component" value="Unassembled WGS sequence"/>
</dbReference>
<evidence type="ECO:0000256" key="10">
    <source>
        <dbReference type="ARBA" id="ARBA00023136"/>
    </source>
</evidence>
<dbReference type="PANTHER" id="PTHR45436">
    <property type="entry name" value="SENSOR HISTIDINE KINASE YKOH"/>
    <property type="match status" value="1"/>
</dbReference>
<proteinExistence type="predicted"/>
<comment type="subcellular location">
    <subcellularLocation>
        <location evidence="2">Membrane</location>
    </subcellularLocation>
</comment>
<dbReference type="CDD" id="cd00082">
    <property type="entry name" value="HisKA"/>
    <property type="match status" value="1"/>
</dbReference>
<dbReference type="AlphaFoldDB" id="A0A430QV67"/>
<keyword evidence="4" id="KW-0597">Phosphoprotein</keyword>
<keyword evidence="6" id="KW-0812">Transmembrane</keyword>
<dbReference type="SMART" id="SM00388">
    <property type="entry name" value="HisKA"/>
    <property type="match status" value="1"/>
</dbReference>
<keyword evidence="8" id="KW-1133">Transmembrane helix</keyword>
<dbReference type="SMART" id="SM00387">
    <property type="entry name" value="HATPase_c"/>
    <property type="match status" value="1"/>
</dbReference>
<accession>A0A430QV67</accession>
<dbReference type="InterPro" id="IPR005467">
    <property type="entry name" value="His_kinase_dom"/>
</dbReference>
<dbReference type="PROSITE" id="PS50109">
    <property type="entry name" value="HIS_KIN"/>
    <property type="match status" value="1"/>
</dbReference>
<evidence type="ECO:0000256" key="7">
    <source>
        <dbReference type="ARBA" id="ARBA00022777"/>
    </source>
</evidence>
<dbReference type="EMBL" id="PELM01000489">
    <property type="protein sequence ID" value="RTG98858.1"/>
    <property type="molecule type" value="Genomic_DNA"/>
</dbReference>
<dbReference type="InterPro" id="IPR003660">
    <property type="entry name" value="HAMP_dom"/>
</dbReference>
<evidence type="ECO:0000259" key="11">
    <source>
        <dbReference type="PROSITE" id="PS50109"/>
    </source>
</evidence>
<dbReference type="InterPro" id="IPR036890">
    <property type="entry name" value="HATPase_C_sf"/>
</dbReference>
<dbReference type="Pfam" id="PF00512">
    <property type="entry name" value="HisKA"/>
    <property type="match status" value="1"/>
</dbReference>
<comment type="caution">
    <text evidence="13">The sequence shown here is derived from an EMBL/GenBank/DDBJ whole genome shotgun (WGS) entry which is preliminary data.</text>
</comment>
<dbReference type="Pfam" id="PF02518">
    <property type="entry name" value="HATPase_c"/>
    <property type="match status" value="1"/>
</dbReference>
<evidence type="ECO:0000313" key="14">
    <source>
        <dbReference type="Proteomes" id="UP000288082"/>
    </source>
</evidence>
<evidence type="ECO:0000256" key="3">
    <source>
        <dbReference type="ARBA" id="ARBA00012438"/>
    </source>
</evidence>
<keyword evidence="9" id="KW-0902">Two-component regulatory system</keyword>
<dbReference type="PANTHER" id="PTHR45436:SF5">
    <property type="entry name" value="SENSOR HISTIDINE KINASE TRCS"/>
    <property type="match status" value="1"/>
</dbReference>
<dbReference type="GO" id="GO:0005886">
    <property type="term" value="C:plasma membrane"/>
    <property type="evidence" value="ECO:0007669"/>
    <property type="project" value="TreeGrafter"/>
</dbReference>
<dbReference type="InterPro" id="IPR050428">
    <property type="entry name" value="TCS_sensor_his_kinase"/>
</dbReference>
<dbReference type="Gene3D" id="3.30.565.10">
    <property type="entry name" value="Histidine kinase-like ATPase, C-terminal domain"/>
    <property type="match status" value="1"/>
</dbReference>
<sequence length="428" mass="46798">MSFRLRLSLSFSLLWLLFLVGALYLAGQGVERALRGHLEATLLEDAKRAAEAYRKGQTGTLLTTGGVYLHLYAEDGEALILTQEAHRLPPEALKEVGKVPRVIWQGGFAAALVRTPLGLHPSQPSPFGALILALTQDTAPIDLAQKALRQALLEAFFLLFPLGTALVYLTARLTARPLEEAAKEIARRNPERLDPVPLNLPKDEFGRMVEAVNSLLFALKEAKEKERAFLAEASHELRTPLTVLLGHLDRLRRNPQDPEALGSARATAERMRRLVEDLLSLARGEAERTLNPHIVDLKALAEEAAREYAVAFQGEALEVLGDPDRLLQMLRNLIANGVRAAGREGVWVRLKREGGNALLEVEDHGPGIPEDLLPRLFERFARGPGGGTGLGLAIAQAIAKAHGGEITVESQPGLTLFRVRLPLLEEEA</sequence>
<dbReference type="GO" id="GO:0000155">
    <property type="term" value="F:phosphorelay sensor kinase activity"/>
    <property type="evidence" value="ECO:0007669"/>
    <property type="project" value="InterPro"/>
</dbReference>
<keyword evidence="7 13" id="KW-0418">Kinase</keyword>
<dbReference type="CDD" id="cd00075">
    <property type="entry name" value="HATPase"/>
    <property type="match status" value="1"/>
</dbReference>
<dbReference type="InterPro" id="IPR004358">
    <property type="entry name" value="Sig_transdc_His_kin-like_C"/>
</dbReference>
<dbReference type="InterPro" id="IPR036097">
    <property type="entry name" value="HisK_dim/P_sf"/>
</dbReference>
<keyword evidence="10" id="KW-0472">Membrane</keyword>
<dbReference type="FunFam" id="1.10.287.130:FF:000001">
    <property type="entry name" value="Two-component sensor histidine kinase"/>
    <property type="match status" value="1"/>
</dbReference>
<dbReference type="EC" id="2.7.13.3" evidence="3"/>
<comment type="catalytic activity">
    <reaction evidence="1">
        <text>ATP + protein L-histidine = ADP + protein N-phospho-L-histidine.</text>
        <dbReference type="EC" id="2.7.13.3"/>
    </reaction>
</comment>
<organism evidence="13 14">
    <name type="scientific">Thermus scotoductus</name>
    <dbReference type="NCBI Taxonomy" id="37636"/>
    <lineage>
        <taxon>Bacteria</taxon>
        <taxon>Thermotogati</taxon>
        <taxon>Deinococcota</taxon>
        <taxon>Deinococci</taxon>
        <taxon>Thermales</taxon>
        <taxon>Thermaceae</taxon>
        <taxon>Thermus</taxon>
    </lineage>
</organism>
<gene>
    <name evidence="13" type="ORF">CSW50_14395</name>
</gene>
<evidence type="ECO:0000256" key="4">
    <source>
        <dbReference type="ARBA" id="ARBA00022553"/>
    </source>
</evidence>
<reference evidence="13 14" key="1">
    <citation type="journal article" date="2019" name="Extremophiles">
        <title>Biogeography of thermophiles and predominance of Thermus scotoductus in domestic water heaters.</title>
        <authorList>
            <person name="Wilpiszeski R.L."/>
            <person name="Zhang Z."/>
            <person name="House C.H."/>
        </authorList>
    </citation>
    <scope>NUCLEOTIDE SEQUENCE [LARGE SCALE GENOMIC DNA]</scope>
    <source>
        <strain evidence="13 14">38_S38</strain>
    </source>
</reference>
<evidence type="ECO:0000256" key="5">
    <source>
        <dbReference type="ARBA" id="ARBA00022679"/>
    </source>
</evidence>